<reference evidence="1" key="1">
    <citation type="submission" date="2020-06" db="EMBL/GenBank/DDBJ databases">
        <authorList>
            <person name="Li T."/>
            <person name="Hu X."/>
            <person name="Zhang T."/>
            <person name="Song X."/>
            <person name="Zhang H."/>
            <person name="Dai N."/>
            <person name="Sheng W."/>
            <person name="Hou X."/>
            <person name="Wei L."/>
        </authorList>
    </citation>
    <scope>NUCLEOTIDE SEQUENCE</scope>
    <source>
        <strain evidence="1">G01</strain>
        <tissue evidence="1">Leaf</tissue>
    </source>
</reference>
<protein>
    <submittedName>
        <fullName evidence="1">Uncharacterized protein</fullName>
    </submittedName>
</protein>
<sequence>MSYKLAGRFSLKMAGRRTLSLGSIDPESPFLLQQTKNLAAQYGTQGVEGGASWVRQERRTNLYSLRQLYPSHSKKFTITTLSRNKRQP</sequence>
<comment type="caution">
    <text evidence="1">The sequence shown here is derived from an EMBL/GenBank/DDBJ whole genome shotgun (WGS) entry which is preliminary data.</text>
</comment>
<name>A0AAW2JJ95_9LAMI</name>
<proteinExistence type="predicted"/>
<gene>
    <name evidence="1" type="ORF">Sangu_3225800</name>
</gene>
<dbReference type="EMBL" id="JACGWK010000915">
    <property type="protein sequence ID" value="KAL0294063.1"/>
    <property type="molecule type" value="Genomic_DNA"/>
</dbReference>
<accession>A0AAW2JJ95</accession>
<organism evidence="1">
    <name type="scientific">Sesamum angustifolium</name>
    <dbReference type="NCBI Taxonomy" id="2727405"/>
    <lineage>
        <taxon>Eukaryota</taxon>
        <taxon>Viridiplantae</taxon>
        <taxon>Streptophyta</taxon>
        <taxon>Embryophyta</taxon>
        <taxon>Tracheophyta</taxon>
        <taxon>Spermatophyta</taxon>
        <taxon>Magnoliopsida</taxon>
        <taxon>eudicotyledons</taxon>
        <taxon>Gunneridae</taxon>
        <taxon>Pentapetalae</taxon>
        <taxon>asterids</taxon>
        <taxon>lamiids</taxon>
        <taxon>Lamiales</taxon>
        <taxon>Pedaliaceae</taxon>
        <taxon>Sesamum</taxon>
    </lineage>
</organism>
<evidence type="ECO:0000313" key="1">
    <source>
        <dbReference type="EMBL" id="KAL0294063.1"/>
    </source>
</evidence>
<dbReference type="AlphaFoldDB" id="A0AAW2JJ95"/>
<reference evidence="1" key="2">
    <citation type="journal article" date="2024" name="Plant">
        <title>Genomic evolution and insights into agronomic trait innovations of Sesamum species.</title>
        <authorList>
            <person name="Miao H."/>
            <person name="Wang L."/>
            <person name="Qu L."/>
            <person name="Liu H."/>
            <person name="Sun Y."/>
            <person name="Le M."/>
            <person name="Wang Q."/>
            <person name="Wei S."/>
            <person name="Zheng Y."/>
            <person name="Lin W."/>
            <person name="Duan Y."/>
            <person name="Cao H."/>
            <person name="Xiong S."/>
            <person name="Wang X."/>
            <person name="Wei L."/>
            <person name="Li C."/>
            <person name="Ma Q."/>
            <person name="Ju M."/>
            <person name="Zhao R."/>
            <person name="Li G."/>
            <person name="Mu C."/>
            <person name="Tian Q."/>
            <person name="Mei H."/>
            <person name="Zhang T."/>
            <person name="Gao T."/>
            <person name="Zhang H."/>
        </authorList>
    </citation>
    <scope>NUCLEOTIDE SEQUENCE</scope>
    <source>
        <strain evidence="1">G01</strain>
    </source>
</reference>